<organism evidence="1 2">
    <name type="scientific">Bradyrhizobium elkanii</name>
    <dbReference type="NCBI Taxonomy" id="29448"/>
    <lineage>
        <taxon>Bacteria</taxon>
        <taxon>Pseudomonadati</taxon>
        <taxon>Pseudomonadota</taxon>
        <taxon>Alphaproteobacteria</taxon>
        <taxon>Hyphomicrobiales</taxon>
        <taxon>Nitrobacteraceae</taxon>
        <taxon>Bradyrhizobium</taxon>
    </lineage>
</organism>
<comment type="caution">
    <text evidence="1">The sequence shown here is derived from an EMBL/GenBank/DDBJ whole genome shotgun (WGS) entry which is preliminary data.</text>
</comment>
<evidence type="ECO:0000313" key="1">
    <source>
        <dbReference type="EMBL" id="MBP1299333.1"/>
    </source>
</evidence>
<evidence type="ECO:0000313" key="2">
    <source>
        <dbReference type="Proteomes" id="UP000673383"/>
    </source>
</evidence>
<proteinExistence type="predicted"/>
<name>A0A8I2C9B7_BRAEL</name>
<reference evidence="1" key="1">
    <citation type="submission" date="2021-02" db="EMBL/GenBank/DDBJ databases">
        <title>Genomic Encyclopedia of Type Strains, Phase IV (KMG-V): Genome sequencing to study the core and pangenomes of soil and plant-associated prokaryotes.</title>
        <authorList>
            <person name="Whitman W."/>
        </authorList>
    </citation>
    <scope>NUCLEOTIDE SEQUENCE</scope>
    <source>
        <strain evidence="1">USDA 406</strain>
    </source>
</reference>
<protein>
    <submittedName>
        <fullName evidence="1">Uncharacterized protein</fullName>
    </submittedName>
</protein>
<sequence>MANPALGRRKHHSANQLSVELTEIVGYLELGYLLRMRGETTKQVNLIAASEIRIIRDE</sequence>
<dbReference type="Proteomes" id="UP000673383">
    <property type="component" value="Unassembled WGS sequence"/>
</dbReference>
<gene>
    <name evidence="1" type="ORF">JOH49_009086</name>
</gene>
<dbReference type="EMBL" id="JAFICZ010000001">
    <property type="protein sequence ID" value="MBP1299333.1"/>
    <property type="molecule type" value="Genomic_DNA"/>
</dbReference>
<accession>A0A8I2C9B7</accession>
<dbReference type="AlphaFoldDB" id="A0A8I2C9B7"/>